<dbReference type="InterPro" id="IPR015422">
    <property type="entry name" value="PyrdxlP-dep_Trfase_small"/>
</dbReference>
<comment type="catalytic activity">
    <reaction evidence="4">
        <text>6-carboxyhexanoyl-[ACP] + L-alanine + H(+) = (8S)-8-amino-7-oxononanoate + holo-[ACP] + CO2</text>
        <dbReference type="Rhea" id="RHEA:42288"/>
        <dbReference type="Rhea" id="RHEA-COMP:9685"/>
        <dbReference type="Rhea" id="RHEA-COMP:9955"/>
        <dbReference type="ChEBI" id="CHEBI:15378"/>
        <dbReference type="ChEBI" id="CHEBI:16526"/>
        <dbReference type="ChEBI" id="CHEBI:57972"/>
        <dbReference type="ChEBI" id="CHEBI:64479"/>
        <dbReference type="ChEBI" id="CHEBI:78846"/>
        <dbReference type="ChEBI" id="CHEBI:149468"/>
        <dbReference type="EC" id="2.3.1.47"/>
    </reaction>
</comment>
<dbReference type="GO" id="GO:0008710">
    <property type="term" value="F:8-amino-7-oxononanoate synthase activity"/>
    <property type="evidence" value="ECO:0007669"/>
    <property type="project" value="UniProtKB-EC"/>
</dbReference>
<dbReference type="InterPro" id="IPR015424">
    <property type="entry name" value="PyrdxlP-dep_Trfase"/>
</dbReference>
<dbReference type="GO" id="GO:0008483">
    <property type="term" value="F:transaminase activity"/>
    <property type="evidence" value="ECO:0007669"/>
    <property type="project" value="UniProtKB-KW"/>
</dbReference>
<dbReference type="EC" id="2.3.1.47" evidence="2"/>
<protein>
    <recommendedName>
        <fullName evidence="2">8-amino-7-oxononanoate synthase</fullName>
        <ecNumber evidence="2">2.3.1.47</ecNumber>
    </recommendedName>
</protein>
<accession>A0A4R4P578</accession>
<keyword evidence="7" id="KW-1185">Reference proteome</keyword>
<dbReference type="AlphaFoldDB" id="A0A4R4P578"/>
<dbReference type="InterPro" id="IPR004839">
    <property type="entry name" value="Aminotransferase_I/II_large"/>
</dbReference>
<dbReference type="InterPro" id="IPR015421">
    <property type="entry name" value="PyrdxlP-dep_Trfase_major"/>
</dbReference>
<evidence type="ECO:0000256" key="3">
    <source>
        <dbReference type="ARBA" id="ARBA00022679"/>
    </source>
</evidence>
<dbReference type="InterPro" id="IPR050087">
    <property type="entry name" value="AON_synthase_class-II"/>
</dbReference>
<keyword evidence="6" id="KW-0032">Aminotransferase</keyword>
<dbReference type="GO" id="GO:0030170">
    <property type="term" value="F:pyridoxal phosphate binding"/>
    <property type="evidence" value="ECO:0007669"/>
    <property type="project" value="InterPro"/>
</dbReference>
<comment type="caution">
    <text evidence="6">The sequence shown here is derived from an EMBL/GenBank/DDBJ whole genome shotgun (WGS) entry which is preliminary data.</text>
</comment>
<dbReference type="Gene3D" id="3.40.640.10">
    <property type="entry name" value="Type I PLP-dependent aspartate aminotransferase-like (Major domain)"/>
    <property type="match status" value="1"/>
</dbReference>
<dbReference type="PANTHER" id="PTHR13693">
    <property type="entry name" value="CLASS II AMINOTRANSFERASE/8-AMINO-7-OXONONANOATE SYNTHASE"/>
    <property type="match status" value="1"/>
</dbReference>
<evidence type="ECO:0000313" key="7">
    <source>
        <dbReference type="Proteomes" id="UP000295431"/>
    </source>
</evidence>
<organism evidence="6 7">
    <name type="scientific">Actinomadura bangladeshensis</name>
    <dbReference type="NCBI Taxonomy" id="453573"/>
    <lineage>
        <taxon>Bacteria</taxon>
        <taxon>Bacillati</taxon>
        <taxon>Actinomycetota</taxon>
        <taxon>Actinomycetes</taxon>
        <taxon>Streptosporangiales</taxon>
        <taxon>Thermomonosporaceae</taxon>
        <taxon>Actinomadura</taxon>
    </lineage>
</organism>
<dbReference type="SUPFAM" id="SSF53383">
    <property type="entry name" value="PLP-dependent transferases"/>
    <property type="match status" value="1"/>
</dbReference>
<dbReference type="Proteomes" id="UP000295431">
    <property type="component" value="Unassembled WGS sequence"/>
</dbReference>
<dbReference type="EMBL" id="SMJW01000031">
    <property type="protein sequence ID" value="TDC17568.1"/>
    <property type="molecule type" value="Genomic_DNA"/>
</dbReference>
<sequence>MVREAGLMPADVPAIDGANGTIVHIAGRQFINFRCVDFLGWQHDDDVVAHFTDAARSYGLANGGSRAQAISRPLREIERQVCEIYGKESAITFASGMLATVGFVHAMTSKIQVTTTITADFGDVIFLMDRACHWSMWKAVEKMQPGRQLFSFGHNDVERLRTLLARHQGKRVIVGFQSVYSGDGSVAPIGAITDLCAEYDAVSYVDDANGFMVYDHETGPYANEFRKLSQATFVMTSFTKSIGMVGGAVAGPADAAKVIEYFSGTSVFTAALQPPTASTIAYIIGRSREDRQRVDDYLRMVAWFREQLISVGCDLNDNPSYIISIHVGDERVAEVVRCELQEHGYLVSVFRYPAAERGKALLRIIPNLRHSKEHMEGLADTLKLLKGKYQF</sequence>
<evidence type="ECO:0000256" key="4">
    <source>
        <dbReference type="ARBA" id="ARBA00047715"/>
    </source>
</evidence>
<reference evidence="6 7" key="1">
    <citation type="submission" date="2019-03" db="EMBL/GenBank/DDBJ databases">
        <title>Draft genome sequences of novel Actinobacteria.</title>
        <authorList>
            <person name="Sahin N."/>
            <person name="Ay H."/>
            <person name="Saygin H."/>
        </authorList>
    </citation>
    <scope>NUCLEOTIDE SEQUENCE [LARGE SCALE GENOMIC DNA]</scope>
    <source>
        <strain evidence="6 7">DSM 45347</strain>
    </source>
</reference>
<dbReference type="OrthoDB" id="9807157at2"/>
<name>A0A4R4P578_9ACTN</name>
<dbReference type="Gene3D" id="3.90.1150.10">
    <property type="entry name" value="Aspartate Aminotransferase, domain 1"/>
    <property type="match status" value="1"/>
</dbReference>
<evidence type="ECO:0000259" key="5">
    <source>
        <dbReference type="Pfam" id="PF00155"/>
    </source>
</evidence>
<dbReference type="Pfam" id="PF00155">
    <property type="entry name" value="Aminotran_1_2"/>
    <property type="match status" value="1"/>
</dbReference>
<evidence type="ECO:0000256" key="2">
    <source>
        <dbReference type="ARBA" id="ARBA00013187"/>
    </source>
</evidence>
<comment type="cofactor">
    <cofactor evidence="1">
        <name>pyridoxal 5'-phosphate</name>
        <dbReference type="ChEBI" id="CHEBI:597326"/>
    </cofactor>
</comment>
<feature type="domain" description="Aminotransferase class I/classII large" evidence="5">
    <location>
        <begin position="47"/>
        <end position="381"/>
    </location>
</feature>
<evidence type="ECO:0000256" key="1">
    <source>
        <dbReference type="ARBA" id="ARBA00001933"/>
    </source>
</evidence>
<evidence type="ECO:0000313" key="6">
    <source>
        <dbReference type="EMBL" id="TDC17568.1"/>
    </source>
</evidence>
<gene>
    <name evidence="6" type="ORF">E1284_08920</name>
</gene>
<keyword evidence="3 6" id="KW-0808">Transferase</keyword>
<proteinExistence type="predicted"/>